<keyword evidence="1" id="KW-1277">Toxin-antitoxin system</keyword>
<name>A0A6S6UAS3_9BACT</name>
<dbReference type="GO" id="GO:0006415">
    <property type="term" value="P:translational termination"/>
    <property type="evidence" value="ECO:0007669"/>
    <property type="project" value="TreeGrafter"/>
</dbReference>
<dbReference type="PANTHER" id="PTHR40588:SF1">
    <property type="entry name" value="MRNA INTERFERASE TOXIN YAFQ"/>
    <property type="match status" value="1"/>
</dbReference>
<accession>A0A6S6UAS3</accession>
<gene>
    <name evidence="2" type="ORF">HELGO_WM55554</name>
</gene>
<evidence type="ECO:0000256" key="1">
    <source>
        <dbReference type="ARBA" id="ARBA00022649"/>
    </source>
</evidence>
<dbReference type="PANTHER" id="PTHR40588">
    <property type="entry name" value="MRNA INTERFERASE TOXIN YAFQ"/>
    <property type="match status" value="1"/>
</dbReference>
<dbReference type="InterPro" id="IPR004386">
    <property type="entry name" value="Toxin_YafQ-like"/>
</dbReference>
<dbReference type="GO" id="GO:0004521">
    <property type="term" value="F:RNA endonuclease activity"/>
    <property type="evidence" value="ECO:0007669"/>
    <property type="project" value="TreeGrafter"/>
</dbReference>
<dbReference type="Pfam" id="PF15738">
    <property type="entry name" value="YafQ_toxin"/>
    <property type="match status" value="1"/>
</dbReference>
<sequence>MLKVKRHKLFIKELRNSKLSDQHFSKYIVYLAKLIEVKPLPEEALDHPLKGEYKDCREFHISGDLLVIYFIVDDTLNLIRMGSHSQLFK</sequence>
<dbReference type="InterPro" id="IPR007712">
    <property type="entry name" value="RelE/ParE_toxin"/>
</dbReference>
<reference evidence="2" key="1">
    <citation type="submission" date="2020-01" db="EMBL/GenBank/DDBJ databases">
        <authorList>
            <person name="Meier V. D."/>
            <person name="Meier V D."/>
        </authorList>
    </citation>
    <scope>NUCLEOTIDE SEQUENCE</scope>
    <source>
        <strain evidence="2">HLG_WM_MAG_02</strain>
    </source>
</reference>
<dbReference type="EMBL" id="CACVAZ010000169">
    <property type="protein sequence ID" value="CAA6823819.1"/>
    <property type="molecule type" value="Genomic_DNA"/>
</dbReference>
<evidence type="ECO:0000313" key="2">
    <source>
        <dbReference type="EMBL" id="CAA6823819.1"/>
    </source>
</evidence>
<proteinExistence type="predicted"/>
<protein>
    <submittedName>
        <fullName evidence="2">RelE_StbE domain-containing protein</fullName>
    </submittedName>
</protein>
<organism evidence="2">
    <name type="scientific">uncultured Sulfurovum sp</name>
    <dbReference type="NCBI Taxonomy" id="269237"/>
    <lineage>
        <taxon>Bacteria</taxon>
        <taxon>Pseudomonadati</taxon>
        <taxon>Campylobacterota</taxon>
        <taxon>Epsilonproteobacteria</taxon>
        <taxon>Campylobacterales</taxon>
        <taxon>Sulfurovaceae</taxon>
        <taxon>Sulfurovum</taxon>
        <taxon>environmental samples</taxon>
    </lineage>
</organism>
<dbReference type="InterPro" id="IPR035093">
    <property type="entry name" value="RelE/ParE_toxin_dom_sf"/>
</dbReference>
<dbReference type="GO" id="GO:0006402">
    <property type="term" value="P:mRNA catabolic process"/>
    <property type="evidence" value="ECO:0007669"/>
    <property type="project" value="TreeGrafter"/>
</dbReference>
<dbReference type="AlphaFoldDB" id="A0A6S6UAS3"/>
<dbReference type="NCBIfam" id="TIGR02385">
    <property type="entry name" value="RelE_StbE"/>
    <property type="match status" value="1"/>
</dbReference>
<dbReference type="SUPFAM" id="SSF143011">
    <property type="entry name" value="RelE-like"/>
    <property type="match status" value="1"/>
</dbReference>
<dbReference type="Gene3D" id="3.30.2310.20">
    <property type="entry name" value="RelE-like"/>
    <property type="match status" value="1"/>
</dbReference>